<dbReference type="EMBL" id="BLAF01000008">
    <property type="protein sequence ID" value="GES18654.1"/>
    <property type="molecule type" value="Genomic_DNA"/>
</dbReference>
<dbReference type="AlphaFoldDB" id="A0A5M3XBV3"/>
<dbReference type="Gene3D" id="3.90.420.10">
    <property type="entry name" value="Oxidoreductase, molybdopterin-binding domain"/>
    <property type="match status" value="1"/>
</dbReference>
<dbReference type="InterPro" id="IPR000572">
    <property type="entry name" value="OxRdtase_Mopterin-bd_dom"/>
</dbReference>
<evidence type="ECO:0000256" key="1">
    <source>
        <dbReference type="ARBA" id="ARBA00001924"/>
    </source>
</evidence>
<dbReference type="InterPro" id="IPR008335">
    <property type="entry name" value="Mopterin_OxRdtase_euk"/>
</dbReference>
<evidence type="ECO:0000256" key="2">
    <source>
        <dbReference type="ARBA" id="ARBA00022505"/>
    </source>
</evidence>
<keyword evidence="2" id="KW-0500">Molybdenum</keyword>
<evidence type="ECO:0000313" key="8">
    <source>
        <dbReference type="Proteomes" id="UP000377595"/>
    </source>
</evidence>
<dbReference type="Pfam" id="PF03404">
    <property type="entry name" value="Mo-co_dimer"/>
    <property type="match status" value="1"/>
</dbReference>
<dbReference type="GO" id="GO:0020037">
    <property type="term" value="F:heme binding"/>
    <property type="evidence" value="ECO:0007669"/>
    <property type="project" value="TreeGrafter"/>
</dbReference>
<dbReference type="Pfam" id="PF00174">
    <property type="entry name" value="Oxidored_molyb"/>
    <property type="match status" value="1"/>
</dbReference>
<sequence length="375" mass="41137">MELHTSALCTLGDIAPLIRNHPASPPSGPIVKPLPHDLFIVHGRSAEMRWEAMRGQGYHVPTERFFVRNHTSTPIIDVRTWRLRLHGDALRAPRTFRYEDLLALPATTRDVTIECAGNGRSLFAGQQGTPATGTQWRLGGIGVARWRGVPLSTLLDLAGITKDAVDVLPVGLDQEYVENGVNLGHVRRPLPVAKALDDVLVAYEMNGEPLPPDHGFPARLVVPGWVGVASIKWLGSIEVAARELSSPWSTGLYRLADRPLTTQVVKSAFELPWEARLEAGRQHILHGRSWSGAGHIVKVEVSVDGGRSWQRAHTRKRLAAAWAPWHIAWCPPAPGPYTLLARATDETGATQPVRAEYNPNGYLFDAVVEHPVTAV</sequence>
<dbReference type="OrthoDB" id="9795587at2"/>
<dbReference type="GO" id="GO:0030151">
    <property type="term" value="F:molybdenum ion binding"/>
    <property type="evidence" value="ECO:0007669"/>
    <property type="project" value="InterPro"/>
</dbReference>
<dbReference type="Proteomes" id="UP000377595">
    <property type="component" value="Unassembled WGS sequence"/>
</dbReference>
<dbReference type="PRINTS" id="PR00407">
    <property type="entry name" value="EUMOPTERIN"/>
</dbReference>
<gene>
    <name evidence="7" type="ORF">Aple_015490</name>
</gene>
<evidence type="ECO:0000259" key="6">
    <source>
        <dbReference type="Pfam" id="PF03404"/>
    </source>
</evidence>
<dbReference type="PANTHER" id="PTHR19372:SF7">
    <property type="entry name" value="SULFITE OXIDASE, MITOCHONDRIAL"/>
    <property type="match status" value="1"/>
</dbReference>
<reference evidence="7 8" key="1">
    <citation type="submission" date="2019-10" db="EMBL/GenBank/DDBJ databases">
        <title>Whole genome shotgun sequence of Acrocarpospora pleiomorpha NBRC 16267.</title>
        <authorList>
            <person name="Ichikawa N."/>
            <person name="Kimura A."/>
            <person name="Kitahashi Y."/>
            <person name="Komaki H."/>
            <person name="Oguchi A."/>
        </authorList>
    </citation>
    <scope>NUCLEOTIDE SEQUENCE [LARGE SCALE GENOMIC DNA]</scope>
    <source>
        <strain evidence="7 8">NBRC 16267</strain>
    </source>
</reference>
<dbReference type="Gene3D" id="2.60.40.650">
    <property type="match status" value="1"/>
</dbReference>
<keyword evidence="4" id="KW-0560">Oxidoreductase</keyword>
<dbReference type="SUPFAM" id="SSF81296">
    <property type="entry name" value="E set domains"/>
    <property type="match status" value="1"/>
</dbReference>
<dbReference type="CDD" id="cd02110">
    <property type="entry name" value="SO_family_Moco_dimer"/>
    <property type="match status" value="1"/>
</dbReference>
<dbReference type="InterPro" id="IPR005066">
    <property type="entry name" value="MoCF_OxRdtse_dimer"/>
</dbReference>
<evidence type="ECO:0000256" key="3">
    <source>
        <dbReference type="ARBA" id="ARBA00022723"/>
    </source>
</evidence>
<accession>A0A5M3XBV3</accession>
<proteinExistence type="predicted"/>
<keyword evidence="3" id="KW-0479">Metal-binding</keyword>
<feature type="domain" description="Moybdenum cofactor oxidoreductase dimerisation" evidence="6">
    <location>
        <begin position="281"/>
        <end position="361"/>
    </location>
</feature>
<evidence type="ECO:0000256" key="4">
    <source>
        <dbReference type="ARBA" id="ARBA00023002"/>
    </source>
</evidence>
<comment type="caution">
    <text evidence="7">The sequence shown here is derived from an EMBL/GenBank/DDBJ whole genome shotgun (WGS) entry which is preliminary data.</text>
</comment>
<dbReference type="PANTHER" id="PTHR19372">
    <property type="entry name" value="SULFITE REDUCTASE"/>
    <property type="match status" value="1"/>
</dbReference>
<evidence type="ECO:0000313" key="7">
    <source>
        <dbReference type="EMBL" id="GES18654.1"/>
    </source>
</evidence>
<dbReference type="RefSeq" id="WP_155343778.1">
    <property type="nucleotide sequence ID" value="NZ_BAAAHM010000012.1"/>
</dbReference>
<dbReference type="GO" id="GO:0008482">
    <property type="term" value="F:sulfite oxidase activity"/>
    <property type="evidence" value="ECO:0007669"/>
    <property type="project" value="TreeGrafter"/>
</dbReference>
<dbReference type="GO" id="GO:0006790">
    <property type="term" value="P:sulfur compound metabolic process"/>
    <property type="evidence" value="ECO:0007669"/>
    <property type="project" value="TreeGrafter"/>
</dbReference>
<dbReference type="InterPro" id="IPR014756">
    <property type="entry name" value="Ig_E-set"/>
</dbReference>
<protein>
    <submittedName>
        <fullName evidence="7">Sulfite oxidase</fullName>
    </submittedName>
</protein>
<dbReference type="InterPro" id="IPR036374">
    <property type="entry name" value="OxRdtase_Mopterin-bd_sf"/>
</dbReference>
<keyword evidence="8" id="KW-1185">Reference proteome</keyword>
<dbReference type="GO" id="GO:0043546">
    <property type="term" value="F:molybdopterin cofactor binding"/>
    <property type="evidence" value="ECO:0007669"/>
    <property type="project" value="TreeGrafter"/>
</dbReference>
<dbReference type="SUPFAM" id="SSF56524">
    <property type="entry name" value="Oxidoreductase molybdopterin-binding domain"/>
    <property type="match status" value="1"/>
</dbReference>
<feature type="domain" description="Oxidoreductase molybdopterin-binding" evidence="5">
    <location>
        <begin position="70"/>
        <end position="248"/>
    </location>
</feature>
<comment type="cofactor">
    <cofactor evidence="1">
        <name>Mo-molybdopterin</name>
        <dbReference type="ChEBI" id="CHEBI:71302"/>
    </cofactor>
</comment>
<organism evidence="7 8">
    <name type="scientific">Acrocarpospora pleiomorpha</name>
    <dbReference type="NCBI Taxonomy" id="90975"/>
    <lineage>
        <taxon>Bacteria</taxon>
        <taxon>Bacillati</taxon>
        <taxon>Actinomycetota</taxon>
        <taxon>Actinomycetes</taxon>
        <taxon>Streptosporangiales</taxon>
        <taxon>Streptosporangiaceae</taxon>
        <taxon>Acrocarpospora</taxon>
    </lineage>
</organism>
<name>A0A5M3XBV3_9ACTN</name>
<evidence type="ECO:0000259" key="5">
    <source>
        <dbReference type="Pfam" id="PF00174"/>
    </source>
</evidence>